<dbReference type="InterPro" id="IPR035952">
    <property type="entry name" value="Rhomboid-like_sf"/>
</dbReference>
<feature type="transmembrane region" description="Helical" evidence="7">
    <location>
        <begin position="169"/>
        <end position="190"/>
    </location>
</feature>
<evidence type="ECO:0000313" key="9">
    <source>
        <dbReference type="EMBL" id="KIK80312.1"/>
    </source>
</evidence>
<dbReference type="EMBL" id="KN826048">
    <property type="protein sequence ID" value="KIK80312.1"/>
    <property type="molecule type" value="Genomic_DNA"/>
</dbReference>
<dbReference type="SUPFAM" id="SSF144091">
    <property type="entry name" value="Rhomboid-like"/>
    <property type="match status" value="1"/>
</dbReference>
<dbReference type="AlphaFoldDB" id="A0A0D0CBU3"/>
<evidence type="ECO:0000256" key="5">
    <source>
        <dbReference type="ARBA" id="ARBA00022989"/>
    </source>
</evidence>
<protein>
    <recommendedName>
        <fullName evidence="7">Derlin</fullName>
    </recommendedName>
</protein>
<reference evidence="10" key="2">
    <citation type="submission" date="2015-01" db="EMBL/GenBank/DDBJ databases">
        <title>Evolutionary Origins and Diversification of the Mycorrhizal Mutualists.</title>
        <authorList>
            <consortium name="DOE Joint Genome Institute"/>
            <consortium name="Mycorrhizal Genomics Consortium"/>
            <person name="Kohler A."/>
            <person name="Kuo A."/>
            <person name="Nagy L.G."/>
            <person name="Floudas D."/>
            <person name="Copeland A."/>
            <person name="Barry K.W."/>
            <person name="Cichocki N."/>
            <person name="Veneault-Fourrey C."/>
            <person name="LaButti K."/>
            <person name="Lindquist E.A."/>
            <person name="Lipzen A."/>
            <person name="Lundell T."/>
            <person name="Morin E."/>
            <person name="Murat C."/>
            <person name="Riley R."/>
            <person name="Ohm R."/>
            <person name="Sun H."/>
            <person name="Tunlid A."/>
            <person name="Henrissat B."/>
            <person name="Grigoriev I.V."/>
            <person name="Hibbett D.S."/>
            <person name="Martin F."/>
        </authorList>
    </citation>
    <scope>NUCLEOTIDE SEQUENCE [LARGE SCALE GENOMIC DNA]</scope>
    <source>
        <strain evidence="10">Ve08.2h10</strain>
    </source>
</reference>
<evidence type="ECO:0000313" key="10">
    <source>
        <dbReference type="Proteomes" id="UP000054538"/>
    </source>
</evidence>
<evidence type="ECO:0000256" key="3">
    <source>
        <dbReference type="ARBA" id="ARBA00022692"/>
    </source>
</evidence>
<keyword evidence="10" id="KW-1185">Reference proteome</keyword>
<feature type="transmembrane region" description="Helical" evidence="7">
    <location>
        <begin position="17"/>
        <end position="41"/>
    </location>
</feature>
<accession>A0A0D0CBU3</accession>
<dbReference type="PANTHER" id="PTHR11009">
    <property type="entry name" value="DER1-LIKE PROTEIN, DERLIN"/>
    <property type="match status" value="1"/>
</dbReference>
<name>A0A0D0CBU3_9AGAM</name>
<sequence>MADLVAELKKIPSVTRFLVASSLGVTLPAILRLVPLYAIYFNSSLVFRKWQIWRVYTSMFLGSEGIGYIFELIMLYRHSNTLESEHYRLRSSDYAWQLSLASISIIALNRPLGSPFHTHPLLHAVTYLMCALSAPGAQTSVMGIVTIPIKYFPYALLGMDILAGHGAQAMSGMIVGHVWWWLVWGAGTGAGSREQGMFARFARAPKWLRDCFGEHEGDHRGTNRAGYQVVAPRQRAEQNAGAPTTGYQWGSGRRLGQ</sequence>
<keyword evidence="4 7" id="KW-0256">Endoplasmic reticulum</keyword>
<organism evidence="9 10">
    <name type="scientific">Paxillus rubicundulus Ve08.2h10</name>
    <dbReference type="NCBI Taxonomy" id="930991"/>
    <lineage>
        <taxon>Eukaryota</taxon>
        <taxon>Fungi</taxon>
        <taxon>Dikarya</taxon>
        <taxon>Basidiomycota</taxon>
        <taxon>Agaricomycotina</taxon>
        <taxon>Agaricomycetes</taxon>
        <taxon>Agaricomycetidae</taxon>
        <taxon>Boletales</taxon>
        <taxon>Paxilineae</taxon>
        <taxon>Paxillaceae</taxon>
        <taxon>Paxillus</taxon>
    </lineage>
</organism>
<evidence type="ECO:0000256" key="7">
    <source>
        <dbReference type="RuleBase" id="RU363059"/>
    </source>
</evidence>
<dbReference type="GO" id="GO:0006950">
    <property type="term" value="P:response to stress"/>
    <property type="evidence" value="ECO:0007669"/>
    <property type="project" value="UniProtKB-ARBA"/>
</dbReference>
<feature type="region of interest" description="Disordered" evidence="8">
    <location>
        <begin position="234"/>
        <end position="257"/>
    </location>
</feature>
<evidence type="ECO:0000256" key="4">
    <source>
        <dbReference type="ARBA" id="ARBA00022824"/>
    </source>
</evidence>
<dbReference type="Proteomes" id="UP000054538">
    <property type="component" value="Unassembled WGS sequence"/>
</dbReference>
<dbReference type="GO" id="GO:0005789">
    <property type="term" value="C:endoplasmic reticulum membrane"/>
    <property type="evidence" value="ECO:0007669"/>
    <property type="project" value="UniProtKB-SubCell"/>
</dbReference>
<dbReference type="InterPro" id="IPR007599">
    <property type="entry name" value="DER1"/>
</dbReference>
<evidence type="ECO:0000256" key="1">
    <source>
        <dbReference type="ARBA" id="ARBA00004477"/>
    </source>
</evidence>
<keyword evidence="3 7" id="KW-0812">Transmembrane</keyword>
<dbReference type="Pfam" id="PF04511">
    <property type="entry name" value="DER1"/>
    <property type="match status" value="1"/>
</dbReference>
<dbReference type="STRING" id="930991.A0A0D0CBU3"/>
<comment type="function">
    <text evidence="7">May be involved in the degradation of misfolded endoplasmic reticulum (ER) luminal proteins.</text>
</comment>
<proteinExistence type="inferred from homology"/>
<feature type="transmembrane region" description="Helical" evidence="7">
    <location>
        <begin position="124"/>
        <end position="149"/>
    </location>
</feature>
<gene>
    <name evidence="9" type="ORF">PAXRUDRAFT_158985</name>
</gene>
<reference evidence="9 10" key="1">
    <citation type="submission" date="2014-04" db="EMBL/GenBank/DDBJ databases">
        <authorList>
            <consortium name="DOE Joint Genome Institute"/>
            <person name="Kuo A."/>
            <person name="Kohler A."/>
            <person name="Jargeat P."/>
            <person name="Nagy L.G."/>
            <person name="Floudas D."/>
            <person name="Copeland A."/>
            <person name="Barry K.W."/>
            <person name="Cichocki N."/>
            <person name="Veneault-Fourrey C."/>
            <person name="LaButti K."/>
            <person name="Lindquist E.A."/>
            <person name="Lipzen A."/>
            <person name="Lundell T."/>
            <person name="Morin E."/>
            <person name="Murat C."/>
            <person name="Sun H."/>
            <person name="Tunlid A."/>
            <person name="Henrissat B."/>
            <person name="Grigoriev I.V."/>
            <person name="Hibbett D.S."/>
            <person name="Martin F."/>
            <person name="Nordberg H.P."/>
            <person name="Cantor M.N."/>
            <person name="Hua S.X."/>
        </authorList>
    </citation>
    <scope>NUCLEOTIDE SEQUENCE [LARGE SCALE GENOMIC DNA]</scope>
    <source>
        <strain evidence="9 10">Ve08.2h10</strain>
    </source>
</reference>
<feature type="transmembrane region" description="Helical" evidence="7">
    <location>
        <begin position="53"/>
        <end position="74"/>
    </location>
</feature>
<evidence type="ECO:0000256" key="8">
    <source>
        <dbReference type="SAM" id="MobiDB-lite"/>
    </source>
</evidence>
<evidence type="ECO:0000256" key="2">
    <source>
        <dbReference type="ARBA" id="ARBA00008917"/>
    </source>
</evidence>
<dbReference type="OrthoDB" id="1716531at2759"/>
<evidence type="ECO:0000256" key="6">
    <source>
        <dbReference type="ARBA" id="ARBA00023136"/>
    </source>
</evidence>
<comment type="similarity">
    <text evidence="2 7">Belongs to the derlin family.</text>
</comment>
<comment type="subcellular location">
    <subcellularLocation>
        <location evidence="1 7">Endoplasmic reticulum membrane</location>
        <topology evidence="1 7">Multi-pass membrane protein</topology>
    </subcellularLocation>
</comment>
<dbReference type="HOGENOM" id="CLU_051898_2_0_1"/>
<keyword evidence="6 7" id="KW-0472">Membrane</keyword>
<dbReference type="InParanoid" id="A0A0D0CBU3"/>
<keyword evidence="5 7" id="KW-1133">Transmembrane helix</keyword>